<evidence type="ECO:0000256" key="5">
    <source>
        <dbReference type="ARBA" id="ARBA00022750"/>
    </source>
</evidence>
<dbReference type="PANTHER" id="PTHR33695">
    <property type="entry name" value="LIPOPROTEIN SIGNAL PEPTIDASE"/>
    <property type="match status" value="1"/>
</dbReference>
<dbReference type="NCBIfam" id="NF011369">
    <property type="entry name" value="PRK14788.1"/>
    <property type="match status" value="1"/>
</dbReference>
<evidence type="ECO:0000256" key="1">
    <source>
        <dbReference type="ARBA" id="ARBA00006139"/>
    </source>
</evidence>
<comment type="caution">
    <text evidence="9">Lacks conserved residue(s) required for the propagation of feature annotation.</text>
</comment>
<comment type="subcellular location">
    <subcellularLocation>
        <location evidence="9">Cell membrane</location>
        <topology evidence="9">Multi-pass membrane protein</topology>
    </subcellularLocation>
</comment>
<feature type="active site" evidence="9">
    <location>
        <position position="166"/>
    </location>
</feature>
<keyword evidence="11" id="KW-0449">Lipoprotein</keyword>
<comment type="pathway">
    <text evidence="9">Protein modification; lipoprotein biosynthesis (signal peptide cleavage).</text>
</comment>
<feature type="transmembrane region" description="Helical" evidence="9">
    <location>
        <begin position="157"/>
        <end position="179"/>
    </location>
</feature>
<feature type="transmembrane region" description="Helical" evidence="9">
    <location>
        <begin position="66"/>
        <end position="87"/>
    </location>
</feature>
<comment type="similarity">
    <text evidence="1 9 10">Belongs to the peptidase A8 family.</text>
</comment>
<dbReference type="InterPro" id="IPR001872">
    <property type="entry name" value="Peptidase_A8"/>
</dbReference>
<dbReference type="HAMAP" id="MF_00161">
    <property type="entry name" value="LspA"/>
    <property type="match status" value="1"/>
</dbReference>
<dbReference type="PANTHER" id="PTHR33695:SF1">
    <property type="entry name" value="LIPOPROTEIN SIGNAL PEPTIDASE"/>
    <property type="match status" value="1"/>
</dbReference>
<dbReference type="PRINTS" id="PR00781">
    <property type="entry name" value="LIPOSIGPTASE"/>
</dbReference>
<evidence type="ECO:0000256" key="6">
    <source>
        <dbReference type="ARBA" id="ARBA00022801"/>
    </source>
</evidence>
<keyword evidence="8 9" id="KW-0472">Membrane</keyword>
<feature type="active site" evidence="9">
    <location>
        <position position="132"/>
    </location>
</feature>
<sequence length="201" mass="22936">MKASYVKPFLVATLVVLADQAIKIWVKTHMYLDERIHFLGDRGMLRFIENNGMAFGMELGGELGKLTLTLFRIVAVIAIGFGLVHLIKHKYHRGLIMNVALILAGALGNIIDCVFYGKIFDYAPWFHGRVVDMFYFPLIRGTYPQWFPFWGGTEFEFFSPIFNLADAAISVGVIMILLFQKRYFKQETPEPVSTNSEVVEE</sequence>
<feature type="transmembrane region" description="Helical" evidence="9">
    <location>
        <begin position="99"/>
        <end position="119"/>
    </location>
</feature>
<evidence type="ECO:0000256" key="2">
    <source>
        <dbReference type="ARBA" id="ARBA00022475"/>
    </source>
</evidence>
<comment type="caution">
    <text evidence="11">The sequence shown here is derived from an EMBL/GenBank/DDBJ whole genome shotgun (WGS) entry which is preliminary data.</text>
</comment>
<evidence type="ECO:0000256" key="3">
    <source>
        <dbReference type="ARBA" id="ARBA00022670"/>
    </source>
</evidence>
<dbReference type="RefSeq" id="WP_232177407.1">
    <property type="nucleotide sequence ID" value="NZ_JAJPWV010000003.1"/>
</dbReference>
<dbReference type="GO" id="GO:0004190">
    <property type="term" value="F:aspartic-type endopeptidase activity"/>
    <property type="evidence" value="ECO:0007669"/>
    <property type="project" value="UniProtKB-EC"/>
</dbReference>
<keyword evidence="5 9" id="KW-0064">Aspartyl protease</keyword>
<gene>
    <name evidence="9" type="primary">lspA</name>
    <name evidence="11" type="ORF">LT679_10190</name>
</gene>
<evidence type="ECO:0000256" key="9">
    <source>
        <dbReference type="HAMAP-Rule" id="MF_00161"/>
    </source>
</evidence>
<proteinExistence type="inferred from homology"/>
<keyword evidence="4 9" id="KW-0812">Transmembrane</keyword>
<reference evidence="11 12" key="1">
    <citation type="submission" date="2021-12" db="EMBL/GenBank/DDBJ databases">
        <title>Mucilaginibacter roseus genome.</title>
        <authorList>
            <person name="Ferreira J.R."/>
            <person name="Newman J.D."/>
        </authorList>
    </citation>
    <scope>NUCLEOTIDE SEQUENCE [LARGE SCALE GENOMIC DNA]</scope>
    <source>
        <strain evidence="11 12">LMG 28454</strain>
    </source>
</reference>
<keyword evidence="6 9" id="KW-0378">Hydrolase</keyword>
<name>A0ABS8U5Y3_9SPHI</name>
<dbReference type="Proteomes" id="UP001199919">
    <property type="component" value="Unassembled WGS sequence"/>
</dbReference>
<accession>A0ABS8U5Y3</accession>
<evidence type="ECO:0000313" key="12">
    <source>
        <dbReference type="Proteomes" id="UP001199919"/>
    </source>
</evidence>
<dbReference type="EC" id="3.4.23.36" evidence="9"/>
<keyword evidence="3 9" id="KW-0645">Protease</keyword>
<organism evidence="11 12">
    <name type="scientific">Mucilaginibacter roseus</name>
    <dbReference type="NCBI Taxonomy" id="1528868"/>
    <lineage>
        <taxon>Bacteria</taxon>
        <taxon>Pseudomonadati</taxon>
        <taxon>Bacteroidota</taxon>
        <taxon>Sphingobacteriia</taxon>
        <taxon>Sphingobacteriales</taxon>
        <taxon>Sphingobacteriaceae</taxon>
        <taxon>Mucilaginibacter</taxon>
    </lineage>
</organism>
<comment type="catalytic activity">
    <reaction evidence="9">
        <text>Release of signal peptides from bacterial membrane prolipoproteins. Hydrolyzes -Xaa-Yaa-Zaa-|-(S,diacylglyceryl)Cys-, in which Xaa is hydrophobic (preferably Leu), and Yaa (Ala or Ser) and Zaa (Gly or Ala) have small, neutral side chains.</text>
        <dbReference type="EC" id="3.4.23.36"/>
    </reaction>
</comment>
<keyword evidence="2 9" id="KW-1003">Cell membrane</keyword>
<keyword evidence="12" id="KW-1185">Reference proteome</keyword>
<evidence type="ECO:0000256" key="10">
    <source>
        <dbReference type="RuleBase" id="RU004181"/>
    </source>
</evidence>
<evidence type="ECO:0000313" key="11">
    <source>
        <dbReference type="EMBL" id="MCD8740971.1"/>
    </source>
</evidence>
<dbReference type="EMBL" id="JAJPWV010000003">
    <property type="protein sequence ID" value="MCD8740971.1"/>
    <property type="molecule type" value="Genomic_DNA"/>
</dbReference>
<evidence type="ECO:0000256" key="8">
    <source>
        <dbReference type="ARBA" id="ARBA00023136"/>
    </source>
</evidence>
<protein>
    <recommendedName>
        <fullName evidence="9">Lipoprotein signal peptidase</fullName>
        <ecNumber evidence="9">3.4.23.36</ecNumber>
    </recommendedName>
    <alternativeName>
        <fullName evidence="9">Prolipoprotein signal peptidase</fullName>
    </alternativeName>
    <alternativeName>
        <fullName evidence="9">Signal peptidase II</fullName>
        <shortName evidence="9">SPase II</shortName>
    </alternativeName>
</protein>
<comment type="function">
    <text evidence="9">This protein specifically catalyzes the removal of signal peptides from prolipoproteins.</text>
</comment>
<evidence type="ECO:0000256" key="7">
    <source>
        <dbReference type="ARBA" id="ARBA00022989"/>
    </source>
</evidence>
<keyword evidence="7 9" id="KW-1133">Transmembrane helix</keyword>
<evidence type="ECO:0000256" key="4">
    <source>
        <dbReference type="ARBA" id="ARBA00022692"/>
    </source>
</evidence>
<dbReference type="Pfam" id="PF01252">
    <property type="entry name" value="Peptidase_A8"/>
    <property type="match status" value="1"/>
</dbReference>